<feature type="region of interest" description="Disordered" evidence="1">
    <location>
        <begin position="14"/>
        <end position="46"/>
    </location>
</feature>
<gene>
    <name evidence="2" type="ORF">TRV_04295</name>
</gene>
<keyword evidence="3" id="KW-1185">Reference proteome</keyword>
<dbReference type="RefSeq" id="XP_003021586.1">
    <property type="nucleotide sequence ID" value="XM_003021540.1"/>
</dbReference>
<evidence type="ECO:0000313" key="2">
    <source>
        <dbReference type="EMBL" id="EFE40968.1"/>
    </source>
</evidence>
<dbReference type="GeneID" id="9578556"/>
<evidence type="ECO:0000256" key="1">
    <source>
        <dbReference type="SAM" id="MobiDB-lite"/>
    </source>
</evidence>
<comment type="caution">
    <text evidence="2">The sequence shown here is derived from an EMBL/GenBank/DDBJ whole genome shotgun (WGS) entry which is preliminary data.</text>
</comment>
<feature type="compositionally biased region" description="Basic and acidic residues" evidence="1">
    <location>
        <begin position="14"/>
        <end position="26"/>
    </location>
</feature>
<dbReference type="KEGG" id="tve:TRV_04295"/>
<organism evidence="2 3">
    <name type="scientific">Trichophyton verrucosum (strain HKI 0517)</name>
    <dbReference type="NCBI Taxonomy" id="663202"/>
    <lineage>
        <taxon>Eukaryota</taxon>
        <taxon>Fungi</taxon>
        <taxon>Dikarya</taxon>
        <taxon>Ascomycota</taxon>
        <taxon>Pezizomycotina</taxon>
        <taxon>Eurotiomycetes</taxon>
        <taxon>Eurotiomycetidae</taxon>
        <taxon>Onygenales</taxon>
        <taxon>Arthrodermataceae</taxon>
        <taxon>Trichophyton</taxon>
    </lineage>
</organism>
<accession>D4DAZ6</accession>
<protein>
    <submittedName>
        <fullName evidence="2">Uncharacterized protein</fullName>
    </submittedName>
</protein>
<dbReference type="HOGENOM" id="CLU_663184_0_0_1"/>
<dbReference type="AlphaFoldDB" id="D4DAZ6"/>
<sequence length="415" mass="47242">SGFSFASLCCLGEKRNEEKKRSKQPAEEEETETETETETEATEDGVQSIRIMEKQLQQPSMPAHLSESALWPELFLAGPLIESVQSIKSSQSQSEPAWREEEKLSVTSSRSSLLSRRKMHIRVHILCSGLYFTLSLSIRRNRWRESGLEKKKKQDYRQHKKINAKREANGRTCAPFTCLRLCLASLHLYLTGGFGLEQRGQRLGQTGLVSAARTGDGGSRGTSARCFCFVCFVLLSSSLDLAYYLFDNLISGRVVVSFGTALCLDPQREQELTREVARKQTARQLLEAGVDNYRWSSLSERALANSTRPLVLVPGEFTSRYFIYLTYIRKKYSYNTKYTELKIYKASPRERSIRSSSLSLALLHWIPGASAAPGWLVGFKREIELFREGYAVRNRQLVNSLQQELRYSYSTHTHL</sequence>
<reference evidence="3" key="1">
    <citation type="journal article" date="2011" name="Genome Biol.">
        <title>Comparative and functional genomics provide insights into the pathogenicity of dermatophytic fungi.</title>
        <authorList>
            <person name="Burmester A."/>
            <person name="Shelest E."/>
            <person name="Gloeckner G."/>
            <person name="Heddergott C."/>
            <person name="Schindler S."/>
            <person name="Staib P."/>
            <person name="Heidel A."/>
            <person name="Felder M."/>
            <person name="Petzold A."/>
            <person name="Szafranski K."/>
            <person name="Feuermann M."/>
            <person name="Pedruzzi I."/>
            <person name="Priebe S."/>
            <person name="Groth M."/>
            <person name="Winkler R."/>
            <person name="Li W."/>
            <person name="Kniemeyer O."/>
            <person name="Schroeckh V."/>
            <person name="Hertweck C."/>
            <person name="Hube B."/>
            <person name="White T.C."/>
            <person name="Platzer M."/>
            <person name="Guthke R."/>
            <person name="Heitman J."/>
            <person name="Woestemeyer J."/>
            <person name="Zipfel P.F."/>
            <person name="Monod M."/>
            <person name="Brakhage A.A."/>
        </authorList>
    </citation>
    <scope>NUCLEOTIDE SEQUENCE [LARGE SCALE GENOMIC DNA]</scope>
    <source>
        <strain evidence="3">HKI 0517</strain>
    </source>
</reference>
<evidence type="ECO:0000313" key="3">
    <source>
        <dbReference type="Proteomes" id="UP000008383"/>
    </source>
</evidence>
<dbReference type="Proteomes" id="UP000008383">
    <property type="component" value="Unassembled WGS sequence"/>
</dbReference>
<feature type="non-terminal residue" evidence="2">
    <location>
        <position position="1"/>
    </location>
</feature>
<dbReference type="EMBL" id="ACYE01000218">
    <property type="protein sequence ID" value="EFE40968.1"/>
    <property type="molecule type" value="Genomic_DNA"/>
</dbReference>
<proteinExistence type="predicted"/>
<name>D4DAZ6_TRIVH</name>
<feature type="compositionally biased region" description="Acidic residues" evidence="1">
    <location>
        <begin position="27"/>
        <end position="43"/>
    </location>
</feature>